<sequence length="518" mass="54883">MDADAFLTASYARIRASAAVPAGTYAPTLPSASALATARSALPAASEEEEEAHLQGIGAEATLAHLTETVAPALEGHNRGGRYFGFVTGSALPVAEAADNLVSAFDNSVQVHLPDQSIATEVEDAALRLLLRLLDLGTGWRGRTFTTGATASNILGLACGREAVVGARLPPQVRERGGGGVGELGILAACAAAGVREVQVLTSMGHSSLSKAASVVGLGRHAVKELPHNGAEPWRLDLHAVERELQRRDIASIIAVSAGEVNTGRFATSGAEDLRRLRGLADKYGAWIHVDGAFGIFARALPATDEFARLRESAAGLELADSITVDGHKLLNVPYDTGIFFTRESTTLHAVFQNPNAVYLSAPGASPIPSPLNIGLENSRRFRALPVYAVLISEGRAGVAAMLARMVRLARGIAAAIASDRELKDEYELLPAATPGSEEEGEDTHVVVLFRARDEGLNEALVRNIQGSGEWYVSGTKWDGRPACRIAVASWRVNVEEDLEFVTRSLVKVAKDWRASVR</sequence>
<protein>
    <submittedName>
        <fullName evidence="1">PLP-dependent transferase</fullName>
    </submittedName>
</protein>
<keyword evidence="1" id="KW-0808">Transferase</keyword>
<evidence type="ECO:0000313" key="2">
    <source>
        <dbReference type="Proteomes" id="UP001497700"/>
    </source>
</evidence>
<organism evidence="1 2">
    <name type="scientific">Hypoxylon rubiginosum</name>
    <dbReference type="NCBI Taxonomy" id="110542"/>
    <lineage>
        <taxon>Eukaryota</taxon>
        <taxon>Fungi</taxon>
        <taxon>Dikarya</taxon>
        <taxon>Ascomycota</taxon>
        <taxon>Pezizomycotina</taxon>
        <taxon>Sordariomycetes</taxon>
        <taxon>Xylariomycetidae</taxon>
        <taxon>Xylariales</taxon>
        <taxon>Hypoxylaceae</taxon>
        <taxon>Hypoxylon</taxon>
    </lineage>
</organism>
<evidence type="ECO:0000313" key="1">
    <source>
        <dbReference type="EMBL" id="KAI4861751.1"/>
    </source>
</evidence>
<keyword evidence="2" id="KW-1185">Reference proteome</keyword>
<dbReference type="EMBL" id="MU393543">
    <property type="protein sequence ID" value="KAI4861751.1"/>
    <property type="molecule type" value="Genomic_DNA"/>
</dbReference>
<name>A0ACB9YRD7_9PEZI</name>
<dbReference type="Proteomes" id="UP001497700">
    <property type="component" value="Unassembled WGS sequence"/>
</dbReference>
<gene>
    <name evidence="1" type="ORF">F4820DRAFT_52212</name>
</gene>
<proteinExistence type="predicted"/>
<reference evidence="1 2" key="1">
    <citation type="journal article" date="2022" name="New Phytol.">
        <title>Ecological generalism drives hyperdiversity of secondary metabolite gene clusters in xylarialean endophytes.</title>
        <authorList>
            <person name="Franco M.E.E."/>
            <person name="Wisecaver J.H."/>
            <person name="Arnold A.E."/>
            <person name="Ju Y.M."/>
            <person name="Slot J.C."/>
            <person name="Ahrendt S."/>
            <person name="Moore L.P."/>
            <person name="Eastman K.E."/>
            <person name="Scott K."/>
            <person name="Konkel Z."/>
            <person name="Mondo S.J."/>
            <person name="Kuo A."/>
            <person name="Hayes R.D."/>
            <person name="Haridas S."/>
            <person name="Andreopoulos B."/>
            <person name="Riley R."/>
            <person name="LaButti K."/>
            <person name="Pangilinan J."/>
            <person name="Lipzen A."/>
            <person name="Amirebrahimi M."/>
            <person name="Yan J."/>
            <person name="Adam C."/>
            <person name="Keymanesh K."/>
            <person name="Ng V."/>
            <person name="Louie K."/>
            <person name="Northen T."/>
            <person name="Drula E."/>
            <person name="Henrissat B."/>
            <person name="Hsieh H.M."/>
            <person name="Youens-Clark K."/>
            <person name="Lutzoni F."/>
            <person name="Miadlikowska J."/>
            <person name="Eastwood D.C."/>
            <person name="Hamelin R.C."/>
            <person name="Grigoriev I.V."/>
            <person name="U'Ren J.M."/>
        </authorList>
    </citation>
    <scope>NUCLEOTIDE SEQUENCE [LARGE SCALE GENOMIC DNA]</scope>
    <source>
        <strain evidence="1 2">CBS 119005</strain>
    </source>
</reference>
<accession>A0ACB9YRD7</accession>
<comment type="caution">
    <text evidence="1">The sequence shown here is derived from an EMBL/GenBank/DDBJ whole genome shotgun (WGS) entry which is preliminary data.</text>
</comment>